<reference evidence="14" key="1">
    <citation type="journal article" date="2019" name="Int. J. Syst. Evol. Microbiol.">
        <title>The Global Catalogue of Microorganisms (GCM) 10K type strain sequencing project: providing services to taxonomists for standard genome sequencing and annotation.</title>
        <authorList>
            <consortium name="The Broad Institute Genomics Platform"/>
            <consortium name="The Broad Institute Genome Sequencing Center for Infectious Disease"/>
            <person name="Wu L."/>
            <person name="Ma J."/>
        </authorList>
    </citation>
    <scope>NUCLEOTIDE SEQUENCE [LARGE SCALE GENOMIC DNA]</scope>
    <source>
        <strain evidence="14">CECT 8531</strain>
    </source>
</reference>
<keyword evidence="7 9" id="KW-1133">Transmembrane helix</keyword>
<dbReference type="SUPFAM" id="SSF111369">
    <property type="entry name" value="HlyD-like secretion proteins"/>
    <property type="match status" value="1"/>
</dbReference>
<dbReference type="NCBIfam" id="TIGR01843">
    <property type="entry name" value="type_I_hlyD"/>
    <property type="match status" value="1"/>
</dbReference>
<dbReference type="PANTHER" id="PTHR30386">
    <property type="entry name" value="MEMBRANE FUSION SUBUNIT OF EMRAB-TOLC MULTIDRUG EFFLUX PUMP"/>
    <property type="match status" value="1"/>
</dbReference>
<evidence type="ECO:0000256" key="4">
    <source>
        <dbReference type="ARBA" id="ARBA00022475"/>
    </source>
</evidence>
<comment type="caution">
    <text evidence="13">The sequence shown here is derived from an EMBL/GenBank/DDBJ whole genome shotgun (WGS) entry which is preliminary data.</text>
</comment>
<proteinExistence type="inferred from homology"/>
<sequence length="501" mass="54873">MGWFADRFPTLAKHGAVLKESWRQQGEADKAFKPKSDHEFLPAALEIMEKPPSVGLRRLLLLLCALFVIALAWSIFGRVDVVATAGGKTIPSGSIKVIQPIEIGAIRKIHVKNGQYVRKGDILVELDPTLASADTAQSTQTLLSAQVIKARNKALIDHMNGRPARFVAPAGTPADIVANEQAFVRTAIAEFNAERAGLQQQRAEKISELAGAEAELAKLRETLPYLDKQMTARTELAEKGYFSKLRLLEYEQQRAEHIRNIDVQSANAERARAAIRSLEAQALVLRERFGKTAVTDLAEASDRATMAGEELTKSAKRQEYQILRAPVDGVVQQMVISTVGGVVQPAQSLMVIVPCAAATGTWPDPARCKSAVEVEVFVQNKDIGFIKAGQKVAVKVEAFNFTDFGLIDGTVDFISRDAIDMSQQPAGSQQDERGRPAQQGLVYAARIRLECAPTRKTRAPLCDRVQPGMSVQAEIKTGQRRIIQYLLSPISKAMDEAGRER</sequence>
<comment type="similarity">
    <text evidence="2 9">Belongs to the membrane fusion protein (MFP) (TC 8.A.1) family.</text>
</comment>
<evidence type="ECO:0000256" key="3">
    <source>
        <dbReference type="ARBA" id="ARBA00022448"/>
    </source>
</evidence>
<keyword evidence="8 9" id="KW-0472">Membrane</keyword>
<feature type="coiled-coil region" evidence="10">
    <location>
        <begin position="188"/>
        <end position="229"/>
    </location>
</feature>
<dbReference type="InterPro" id="IPR050739">
    <property type="entry name" value="MFP"/>
</dbReference>
<evidence type="ECO:0000256" key="5">
    <source>
        <dbReference type="ARBA" id="ARBA00022519"/>
    </source>
</evidence>
<name>A0ABV8RDN1_9SPHN</name>
<evidence type="ECO:0000313" key="13">
    <source>
        <dbReference type="EMBL" id="MFC4291441.1"/>
    </source>
</evidence>
<dbReference type="Pfam" id="PF25994">
    <property type="entry name" value="HH_AprE"/>
    <property type="match status" value="1"/>
</dbReference>
<dbReference type="Gene3D" id="2.40.50.100">
    <property type="match status" value="1"/>
</dbReference>
<evidence type="ECO:0000256" key="8">
    <source>
        <dbReference type="ARBA" id="ARBA00023136"/>
    </source>
</evidence>
<dbReference type="PRINTS" id="PR01490">
    <property type="entry name" value="RTXTOXIND"/>
</dbReference>
<keyword evidence="4 9" id="KW-1003">Cell membrane</keyword>
<dbReference type="EMBL" id="JBHSDH010000012">
    <property type="protein sequence ID" value="MFC4291441.1"/>
    <property type="molecule type" value="Genomic_DNA"/>
</dbReference>
<evidence type="ECO:0000313" key="14">
    <source>
        <dbReference type="Proteomes" id="UP001595887"/>
    </source>
</evidence>
<evidence type="ECO:0000256" key="1">
    <source>
        <dbReference type="ARBA" id="ARBA00004377"/>
    </source>
</evidence>
<evidence type="ECO:0000256" key="10">
    <source>
        <dbReference type="SAM" id="Coils"/>
    </source>
</evidence>
<keyword evidence="14" id="KW-1185">Reference proteome</keyword>
<evidence type="ECO:0000256" key="9">
    <source>
        <dbReference type="RuleBase" id="RU365093"/>
    </source>
</evidence>
<feature type="coiled-coil region" evidence="10">
    <location>
        <begin position="261"/>
        <end position="288"/>
    </location>
</feature>
<gene>
    <name evidence="13" type="ORF">ACFOWX_03325</name>
</gene>
<keyword evidence="10" id="KW-0175">Coiled coil</keyword>
<feature type="domain" description="AprE-like beta-barrel" evidence="12">
    <location>
        <begin position="374"/>
        <end position="478"/>
    </location>
</feature>
<dbReference type="PANTHER" id="PTHR30386:SF27">
    <property type="entry name" value="MEMBRANE FUSION PROTEIN (MFP) FAMILY PROTEIN"/>
    <property type="match status" value="1"/>
</dbReference>
<dbReference type="RefSeq" id="WP_381421293.1">
    <property type="nucleotide sequence ID" value="NZ_JBHSDH010000012.1"/>
</dbReference>
<dbReference type="InterPro" id="IPR058982">
    <property type="entry name" value="Beta-barrel_AprE"/>
</dbReference>
<dbReference type="InterPro" id="IPR058781">
    <property type="entry name" value="HH_AprE-like"/>
</dbReference>
<keyword evidence="3 9" id="KW-0813">Transport</keyword>
<feature type="domain" description="AprE-like long alpha-helical hairpin" evidence="11">
    <location>
        <begin position="132"/>
        <end position="315"/>
    </location>
</feature>
<dbReference type="InterPro" id="IPR010129">
    <property type="entry name" value="T1SS_HlyD"/>
</dbReference>
<evidence type="ECO:0000256" key="6">
    <source>
        <dbReference type="ARBA" id="ARBA00022692"/>
    </source>
</evidence>
<keyword evidence="6 9" id="KW-0812">Transmembrane</keyword>
<keyword evidence="5 9" id="KW-0997">Cell inner membrane</keyword>
<evidence type="ECO:0000256" key="7">
    <source>
        <dbReference type="ARBA" id="ARBA00022989"/>
    </source>
</evidence>
<accession>A0ABV8RDN1</accession>
<dbReference type="Gene3D" id="2.40.30.170">
    <property type="match status" value="1"/>
</dbReference>
<dbReference type="Pfam" id="PF26002">
    <property type="entry name" value="Beta-barrel_AprE"/>
    <property type="match status" value="1"/>
</dbReference>
<evidence type="ECO:0000256" key="2">
    <source>
        <dbReference type="ARBA" id="ARBA00009477"/>
    </source>
</evidence>
<organism evidence="13 14">
    <name type="scientific">Sphingorhabdus arenilitoris</name>
    <dbReference type="NCBI Taxonomy" id="1490041"/>
    <lineage>
        <taxon>Bacteria</taxon>
        <taxon>Pseudomonadati</taxon>
        <taxon>Pseudomonadota</taxon>
        <taxon>Alphaproteobacteria</taxon>
        <taxon>Sphingomonadales</taxon>
        <taxon>Sphingomonadaceae</taxon>
        <taxon>Sphingorhabdus</taxon>
    </lineage>
</organism>
<feature type="transmembrane region" description="Helical" evidence="9">
    <location>
        <begin position="59"/>
        <end position="76"/>
    </location>
</feature>
<comment type="subcellular location">
    <subcellularLocation>
        <location evidence="1 9">Cell inner membrane</location>
        <topology evidence="1 9">Single-pass membrane protein</topology>
    </subcellularLocation>
</comment>
<dbReference type="Proteomes" id="UP001595887">
    <property type="component" value="Unassembled WGS sequence"/>
</dbReference>
<evidence type="ECO:0000259" key="11">
    <source>
        <dbReference type="Pfam" id="PF25994"/>
    </source>
</evidence>
<protein>
    <recommendedName>
        <fullName evidence="9">Membrane fusion protein (MFP) family protein</fullName>
    </recommendedName>
</protein>
<evidence type="ECO:0000259" key="12">
    <source>
        <dbReference type="Pfam" id="PF26002"/>
    </source>
</evidence>